<dbReference type="AlphaFoldDB" id="A0A4S4LR14"/>
<gene>
    <name evidence="2" type="ORF">EW146_g6320</name>
</gene>
<organism evidence="2 3">
    <name type="scientific">Bondarzewia mesenterica</name>
    <dbReference type="NCBI Taxonomy" id="1095465"/>
    <lineage>
        <taxon>Eukaryota</taxon>
        <taxon>Fungi</taxon>
        <taxon>Dikarya</taxon>
        <taxon>Basidiomycota</taxon>
        <taxon>Agaricomycotina</taxon>
        <taxon>Agaricomycetes</taxon>
        <taxon>Russulales</taxon>
        <taxon>Bondarzewiaceae</taxon>
        <taxon>Bondarzewia</taxon>
    </lineage>
</organism>
<feature type="compositionally biased region" description="Polar residues" evidence="1">
    <location>
        <begin position="288"/>
        <end position="299"/>
    </location>
</feature>
<evidence type="ECO:0000313" key="3">
    <source>
        <dbReference type="Proteomes" id="UP000310158"/>
    </source>
</evidence>
<feature type="compositionally biased region" description="Low complexity" evidence="1">
    <location>
        <begin position="39"/>
        <end position="50"/>
    </location>
</feature>
<keyword evidence="3" id="KW-1185">Reference proteome</keyword>
<feature type="compositionally biased region" description="Low complexity" evidence="1">
    <location>
        <begin position="63"/>
        <end position="74"/>
    </location>
</feature>
<dbReference type="EMBL" id="SGPL01000312">
    <property type="protein sequence ID" value="THH13971.1"/>
    <property type="molecule type" value="Genomic_DNA"/>
</dbReference>
<name>A0A4S4LR14_9AGAM</name>
<protein>
    <submittedName>
        <fullName evidence="2">Uncharacterized protein</fullName>
    </submittedName>
</protein>
<accession>A0A4S4LR14</accession>
<comment type="caution">
    <text evidence="2">The sequence shown here is derived from an EMBL/GenBank/DDBJ whole genome shotgun (WGS) entry which is preliminary data.</text>
</comment>
<evidence type="ECO:0000313" key="2">
    <source>
        <dbReference type="EMBL" id="THH13971.1"/>
    </source>
</evidence>
<evidence type="ECO:0000256" key="1">
    <source>
        <dbReference type="SAM" id="MobiDB-lite"/>
    </source>
</evidence>
<feature type="region of interest" description="Disordered" evidence="1">
    <location>
        <begin position="280"/>
        <end position="299"/>
    </location>
</feature>
<feature type="region of interest" description="Disordered" evidence="1">
    <location>
        <begin position="1"/>
        <end position="91"/>
    </location>
</feature>
<dbReference type="Proteomes" id="UP000310158">
    <property type="component" value="Unassembled WGS sequence"/>
</dbReference>
<reference evidence="2 3" key="1">
    <citation type="submission" date="2019-02" db="EMBL/GenBank/DDBJ databases">
        <title>Genome sequencing of the rare red list fungi Bondarzewia mesenterica.</title>
        <authorList>
            <person name="Buettner E."/>
            <person name="Kellner H."/>
        </authorList>
    </citation>
    <scope>NUCLEOTIDE SEQUENCE [LARGE SCALE GENOMIC DNA]</scope>
    <source>
        <strain evidence="2 3">DSM 108281</strain>
    </source>
</reference>
<sequence>MPQLLSPLPDPNMFSVPGPPTPHHSSSSLRHHWTQGDLRSPSSTASQARQRSSRSRSRLEITAPSSVASSRAPSVAPPSPPASDRQSATDSKVHFETISQIEWVRSQCGVVNLYKPIQYSGKVSVVDASKGKFPFDDQPLPLDGMTSAAKTIVVHMQVNAAFSDMGRINGYEHYHKELCVETKYGPMTLQQLTHQVAHIILAYVKLIRKGRIGPIEAKGNIPLTETTWNVLEDDFKDKDLALVALEHRAAENWQPVVALQSRIGTRRTGGGRHALSLVNSDPDHAADATTSMPHTQQQQPPAFAITVPFARRTIPENDIVKHSVEVFRITFGRVALKMVSQYLNNTVLESESVLFTFFEIDESLWVVAHITRTENEKMFGHME</sequence>
<proteinExistence type="predicted"/>